<keyword evidence="7" id="KW-0175">Coiled coil</keyword>
<dbReference type="InterPro" id="IPR001444">
    <property type="entry name" value="Flag_bb_rod_N"/>
</dbReference>
<keyword evidence="11" id="KW-0969">Cilium</keyword>
<dbReference type="Proteomes" id="UP000198600">
    <property type="component" value="Chromosome I"/>
</dbReference>
<dbReference type="GO" id="GO:0005576">
    <property type="term" value="C:extracellular region"/>
    <property type="evidence" value="ECO:0007669"/>
    <property type="project" value="UniProtKB-SubCell"/>
</dbReference>
<dbReference type="Pfam" id="PF00460">
    <property type="entry name" value="Flg_bb_rod"/>
    <property type="match status" value="1"/>
</dbReference>
<evidence type="ECO:0000256" key="6">
    <source>
        <dbReference type="ARBA" id="ARBA00023143"/>
    </source>
</evidence>
<keyword evidence="11" id="KW-0282">Flagellum</keyword>
<dbReference type="AlphaFoldDB" id="A0A1H2LZV8"/>
<feature type="domain" description="Flagellar basal-body/hook protein C-terminal" evidence="9">
    <location>
        <begin position="640"/>
        <end position="679"/>
    </location>
</feature>
<comment type="similarity">
    <text evidence="3">Belongs to the flagella basal body rod proteins family.</text>
</comment>
<dbReference type="Pfam" id="PF22638">
    <property type="entry name" value="FlgK_D1"/>
    <property type="match status" value="1"/>
</dbReference>
<keyword evidence="12" id="KW-1185">Reference proteome</keyword>
<dbReference type="SUPFAM" id="SSF64518">
    <property type="entry name" value="Phase 1 flagellin"/>
    <property type="match status" value="2"/>
</dbReference>
<protein>
    <recommendedName>
        <fullName evidence="4">Flagellar hook-associated protein 1</fullName>
    </recommendedName>
</protein>
<evidence type="ECO:0000259" key="10">
    <source>
        <dbReference type="Pfam" id="PF22638"/>
    </source>
</evidence>
<evidence type="ECO:0000256" key="2">
    <source>
        <dbReference type="ARBA" id="ARBA00004613"/>
    </source>
</evidence>
<dbReference type="GO" id="GO:0009424">
    <property type="term" value="C:bacterial-type flagellum hook"/>
    <property type="evidence" value="ECO:0007669"/>
    <property type="project" value="InterPro"/>
</dbReference>
<proteinExistence type="inferred from homology"/>
<reference evidence="12" key="1">
    <citation type="submission" date="2016-10" db="EMBL/GenBank/DDBJ databases">
        <authorList>
            <person name="Varghese N."/>
            <person name="Submissions S."/>
        </authorList>
    </citation>
    <scope>NUCLEOTIDE SEQUENCE [LARGE SCALE GENOMIC DNA]</scope>
    <source>
        <strain evidence="12">LMG 2223</strain>
    </source>
</reference>
<dbReference type="STRING" id="46679.SAMN05216202_0747"/>
<evidence type="ECO:0000256" key="3">
    <source>
        <dbReference type="ARBA" id="ARBA00009677"/>
    </source>
</evidence>
<sequence>MGLLNIGMSGLNASQGALATLSNNIANAKTAGYSRQQTTQVANGMTGFDGVFVGTGTTLADVRRVYNQYLDTQLQTTTSLNSDAKAYLDQIGSVDKLLSDQSTGVSAALNSFFAALQTSSANPSDNSARQLVLTIGQTLANRFNSIGAELNKQKEGINGQLETITGQVNQLTASIAALNQQISQARGSGNAEPANLLDSRNEAVRALNELVGVKVTETNGHFEVSLGTGQSLVSDGISNPLSAVPSRNDKSQYTIMLASGSQQMDVSSVISGGSIGGLLRYRSDVLMPAINDLGRTALVVAESINTQLGQGLDANGQFGGALFNDINSATAISQRSVGGPNNSSAGNLNVSIKNASELTTFDYKVTFTDANNYTVIRSDGKSMGAFDMTQPAPVIDGFTLVLDGQGGMAQGDTFKVSPTANGATNLKVVMSDPNKLAFSGPLLAEGNKNNSGTGVFGAPTLSVPLDIHGGADTAQLEAAIKDSLPVKMVFGKPAADGTQSYVINDAKGNPIGNGTIIPGQDNKLTINVPMLDAAGNVINDAAGNPRTFGVDTMIRGEPKEGDNFSVSFNAGGTLDNRNALSLLELQTKKTVGATDGNAGVSMTTAYSQLVSSVGGKASQANVDNSATDAMLASAKSSRSSVSQVNLDEEAGDMIRFQQYYTASSQIIKAAQETFSTLINSL</sequence>
<comment type="subcellular location">
    <subcellularLocation>
        <location evidence="1">Bacterial flagellum</location>
    </subcellularLocation>
    <subcellularLocation>
        <location evidence="2">Secreted</location>
    </subcellularLocation>
</comment>
<dbReference type="RefSeq" id="WP_084380701.1">
    <property type="nucleotide sequence ID" value="NZ_LS483433.1"/>
</dbReference>
<dbReference type="NCBIfam" id="TIGR02492">
    <property type="entry name" value="flgK_ends"/>
    <property type="match status" value="1"/>
</dbReference>
<gene>
    <name evidence="11" type="ORF">SAMN05216202_0747</name>
</gene>
<dbReference type="InterPro" id="IPR002371">
    <property type="entry name" value="FlgK"/>
</dbReference>
<dbReference type="OrthoDB" id="9802553at2"/>
<evidence type="ECO:0000256" key="5">
    <source>
        <dbReference type="ARBA" id="ARBA00022525"/>
    </source>
</evidence>
<dbReference type="PRINTS" id="PR01005">
    <property type="entry name" value="FLGHOOKAP1"/>
</dbReference>
<keyword evidence="6" id="KW-0975">Bacterial flagellum</keyword>
<dbReference type="GO" id="GO:0005198">
    <property type="term" value="F:structural molecule activity"/>
    <property type="evidence" value="ECO:0007669"/>
    <property type="project" value="InterPro"/>
</dbReference>
<dbReference type="EMBL" id="LT629802">
    <property type="protein sequence ID" value="SDU86275.1"/>
    <property type="molecule type" value="Genomic_DNA"/>
</dbReference>
<feature type="coiled-coil region" evidence="7">
    <location>
        <begin position="161"/>
        <end position="188"/>
    </location>
</feature>
<dbReference type="Pfam" id="PF06429">
    <property type="entry name" value="Flg_bbr_C"/>
    <property type="match status" value="1"/>
</dbReference>
<evidence type="ECO:0000256" key="7">
    <source>
        <dbReference type="SAM" id="Coils"/>
    </source>
</evidence>
<evidence type="ECO:0000256" key="4">
    <source>
        <dbReference type="ARBA" id="ARBA00016244"/>
    </source>
</evidence>
<evidence type="ECO:0000256" key="1">
    <source>
        <dbReference type="ARBA" id="ARBA00004365"/>
    </source>
</evidence>
<name>A0A1H2LZV8_9PSED</name>
<dbReference type="GO" id="GO:0044780">
    <property type="term" value="P:bacterial-type flagellum assembly"/>
    <property type="evidence" value="ECO:0007669"/>
    <property type="project" value="InterPro"/>
</dbReference>
<accession>A0A1H2LZV8</accession>
<dbReference type="PANTHER" id="PTHR30033">
    <property type="entry name" value="FLAGELLAR HOOK-ASSOCIATED PROTEIN 1"/>
    <property type="match status" value="1"/>
</dbReference>
<evidence type="ECO:0000259" key="8">
    <source>
        <dbReference type="Pfam" id="PF00460"/>
    </source>
</evidence>
<dbReference type="PANTHER" id="PTHR30033:SF1">
    <property type="entry name" value="FLAGELLAR HOOK-ASSOCIATED PROTEIN 1"/>
    <property type="match status" value="1"/>
</dbReference>
<dbReference type="InterPro" id="IPR053927">
    <property type="entry name" value="FlgK_helical"/>
</dbReference>
<evidence type="ECO:0000259" key="9">
    <source>
        <dbReference type="Pfam" id="PF06429"/>
    </source>
</evidence>
<feature type="domain" description="Flagellar basal body rod protein N-terminal" evidence="8">
    <location>
        <begin position="4"/>
        <end position="33"/>
    </location>
</feature>
<evidence type="ECO:0000313" key="12">
    <source>
        <dbReference type="Proteomes" id="UP000198600"/>
    </source>
</evidence>
<dbReference type="InterPro" id="IPR010930">
    <property type="entry name" value="Flg_bb/hook_C_dom"/>
</dbReference>
<feature type="domain" description="Flagellar hook-associated protein FlgK helical" evidence="10">
    <location>
        <begin position="93"/>
        <end position="323"/>
    </location>
</feature>
<keyword evidence="5" id="KW-0964">Secreted</keyword>
<organism evidence="11 12">
    <name type="scientific">Pseudomonas mucidolens</name>
    <dbReference type="NCBI Taxonomy" id="46679"/>
    <lineage>
        <taxon>Bacteria</taxon>
        <taxon>Pseudomonadati</taxon>
        <taxon>Pseudomonadota</taxon>
        <taxon>Gammaproteobacteria</taxon>
        <taxon>Pseudomonadales</taxon>
        <taxon>Pseudomonadaceae</taxon>
        <taxon>Pseudomonas</taxon>
    </lineage>
</organism>
<keyword evidence="11" id="KW-0966">Cell projection</keyword>
<evidence type="ECO:0000313" key="11">
    <source>
        <dbReference type="EMBL" id="SDU86275.1"/>
    </source>
</evidence>